<evidence type="ECO:0000313" key="13">
    <source>
        <dbReference type="Proteomes" id="UP000786811"/>
    </source>
</evidence>
<keyword evidence="13" id="KW-1185">Reference proteome</keyword>
<dbReference type="InterPro" id="IPR050636">
    <property type="entry name" value="C2H2-ZF_domain-containing"/>
</dbReference>
<dbReference type="GO" id="GO:0005634">
    <property type="term" value="C:nucleus"/>
    <property type="evidence" value="ECO:0007669"/>
    <property type="project" value="UniProtKB-SubCell"/>
</dbReference>
<evidence type="ECO:0000256" key="6">
    <source>
        <dbReference type="ARBA" id="ARBA00023015"/>
    </source>
</evidence>
<comment type="subcellular location">
    <subcellularLocation>
        <location evidence="1">Nucleus</location>
    </subcellularLocation>
</comment>
<feature type="domain" description="C2H2-type" evidence="11">
    <location>
        <begin position="541"/>
        <end position="568"/>
    </location>
</feature>
<gene>
    <name evidence="12" type="ORF">HICCMSTLAB_LOCUS12108</name>
</gene>
<feature type="domain" description="C2H2-type" evidence="11">
    <location>
        <begin position="918"/>
        <end position="946"/>
    </location>
</feature>
<feature type="domain" description="C2H2-type" evidence="11">
    <location>
        <begin position="240"/>
        <end position="267"/>
    </location>
</feature>
<dbReference type="EMBL" id="CAJNRD030001124">
    <property type="protein sequence ID" value="CAG5106122.1"/>
    <property type="molecule type" value="Genomic_DNA"/>
</dbReference>
<evidence type="ECO:0000313" key="12">
    <source>
        <dbReference type="EMBL" id="CAG5106122.1"/>
    </source>
</evidence>
<evidence type="ECO:0000256" key="10">
    <source>
        <dbReference type="PROSITE-ProRule" id="PRU00042"/>
    </source>
</evidence>
<evidence type="ECO:0000256" key="7">
    <source>
        <dbReference type="ARBA" id="ARBA00023125"/>
    </source>
</evidence>
<dbReference type="FunFam" id="3.30.160.60:FF:000100">
    <property type="entry name" value="Zinc finger 45-like"/>
    <property type="match status" value="1"/>
</dbReference>
<evidence type="ECO:0000256" key="9">
    <source>
        <dbReference type="ARBA" id="ARBA00023242"/>
    </source>
</evidence>
<proteinExistence type="predicted"/>
<feature type="domain" description="C2H2-type" evidence="11">
    <location>
        <begin position="372"/>
        <end position="399"/>
    </location>
</feature>
<reference evidence="12" key="1">
    <citation type="submission" date="2021-04" db="EMBL/GenBank/DDBJ databases">
        <authorList>
            <person name="Chebbi M.A.C M."/>
        </authorList>
    </citation>
    <scope>NUCLEOTIDE SEQUENCE</scope>
</reference>
<dbReference type="PANTHER" id="PTHR47772:SF13">
    <property type="entry name" value="GASTRULA ZINC FINGER PROTEIN XLCGF49.1-LIKE-RELATED"/>
    <property type="match status" value="1"/>
</dbReference>
<dbReference type="SMART" id="SM00355">
    <property type="entry name" value="ZnF_C2H2"/>
    <property type="match status" value="22"/>
</dbReference>
<feature type="domain" description="C2H2-type" evidence="11">
    <location>
        <begin position="75"/>
        <end position="103"/>
    </location>
</feature>
<dbReference type="InterPro" id="IPR013087">
    <property type="entry name" value="Znf_C2H2_type"/>
</dbReference>
<dbReference type="Pfam" id="PF13912">
    <property type="entry name" value="zf-C2H2_6"/>
    <property type="match status" value="3"/>
</dbReference>
<accession>A0A8J2HL68</accession>
<feature type="domain" description="C2H2-type" evidence="11">
    <location>
        <begin position="623"/>
        <end position="650"/>
    </location>
</feature>
<feature type="domain" description="C2H2-type" evidence="11">
    <location>
        <begin position="487"/>
        <end position="509"/>
    </location>
</feature>
<feature type="domain" description="C2H2-type" evidence="11">
    <location>
        <begin position="105"/>
        <end position="132"/>
    </location>
</feature>
<keyword evidence="2" id="KW-0479">Metal-binding</keyword>
<dbReference type="Gene3D" id="3.30.160.60">
    <property type="entry name" value="Classic Zinc Finger"/>
    <property type="match status" value="13"/>
</dbReference>
<feature type="domain" description="C2H2-type" evidence="11">
    <location>
        <begin position="344"/>
        <end position="371"/>
    </location>
</feature>
<feature type="domain" description="C2H2-type" evidence="11">
    <location>
        <begin position="156"/>
        <end position="179"/>
    </location>
</feature>
<evidence type="ECO:0000259" key="11">
    <source>
        <dbReference type="PROSITE" id="PS50157"/>
    </source>
</evidence>
<feature type="domain" description="C2H2-type" evidence="11">
    <location>
        <begin position="183"/>
        <end position="205"/>
    </location>
</feature>
<keyword evidence="7" id="KW-0238">DNA-binding</keyword>
<keyword evidence="6" id="KW-0805">Transcription regulation</keyword>
<evidence type="ECO:0000256" key="3">
    <source>
        <dbReference type="ARBA" id="ARBA00022737"/>
    </source>
</evidence>
<dbReference type="Pfam" id="PF00096">
    <property type="entry name" value="zf-C2H2"/>
    <property type="match status" value="8"/>
</dbReference>
<name>A0A8J2HL68_COTCN</name>
<feature type="domain" description="C2H2-type" evidence="11">
    <location>
        <begin position="890"/>
        <end position="917"/>
    </location>
</feature>
<dbReference type="PROSITE" id="PS00028">
    <property type="entry name" value="ZINC_FINGER_C2H2_1"/>
    <property type="match status" value="16"/>
</dbReference>
<evidence type="ECO:0000256" key="8">
    <source>
        <dbReference type="ARBA" id="ARBA00023163"/>
    </source>
</evidence>
<protein>
    <submittedName>
        <fullName evidence="12">Similar to Zfp26: Zinc finger protein 26 (Mus musculus)</fullName>
    </submittedName>
</protein>
<feature type="domain" description="C2H2-type" evidence="11">
    <location>
        <begin position="513"/>
        <end position="540"/>
    </location>
</feature>
<sequence>MRAETCNKIFTQPPSCKVSPYYPSNEDLRLTTHPELQEEKILVDPLYTSNSEVSYKSKLREDNEVANQEDMPLAYYCKPCARFFASQSTFKKHKAEFHERRLTKNACEECGRVFRTLASLRNHAKSHRGKIESDLEGSDKEVDGKIEGETRTRRELVCNTCGKVFRHRSNFKKHLVRHTTGDLTCKHCPKKFRLYRDLTRHEKTHFLPSYMCKECDYETTVLAALTVHMLKHTDNAGLPYKCNDCDKHFRKASDLQEHYNIHSGDKPFGCEQSKEVNLSVKEEINSANSVNLFSKKKKEIINDNPIKSCGSKKKLGSINSITKIKVPTGIKSKKSSKEEEIKRFFCEICPLTFNLKSKLRSHMLKHSISRPYKCKTCYKSFKSTVYLNKHMETHREPAEYFSCGLCDFKAKTKPYLKVHFIRKHTDDYNYECPHCGKKFKVQSDFTTHIKDHDTEACVCDICGSFYSKRSSLYFHTLYKHKLKVKEYECVTCKKKFKSQKNLNAHRESHKVKYVCEKCGVEFKFKQGLANHLRRHSGEKSCLCPVCGKTFSCLSSQRVHLLTHAGERPYVCDICGQSFTQRSPMMLHRKKHPGWLKKVLSRVRRVGKMITRSQTRGSTIKKNYFCDKCNINFPLESMLNRHKVYHNISQRLNKMVLKKVSSKKSNNKKEFNCRLCQFNCNLQEELIAHREREHCSKADEDDIIDELDTSGGEFKIVTEEELIAELKGFSSPEENAEVVYEFLGEETQLEPQQEEEIINEETLDHNLNSSEEETINEEVLDEELLSEKEISEILGELQCDICGFKCTNKNTMYSHKRRHRIMANENLILSCDKCDYKAVKKSSLLNHIFKKHTSKSSVPEVFSCSLCEYKNKNKYELKIHIARRHTQDYKFTCEFCGKKFKVKGDLTNHIRFSHKEHPVICDVCGKTCLNSNSLYVHQKFAHYKAQFECHICKRRMACLRY</sequence>
<feature type="domain" description="C2H2-type" evidence="11">
    <location>
        <begin position="569"/>
        <end position="593"/>
    </location>
</feature>
<keyword evidence="8" id="KW-0804">Transcription</keyword>
<evidence type="ECO:0000256" key="4">
    <source>
        <dbReference type="ARBA" id="ARBA00022771"/>
    </source>
</evidence>
<dbReference type="FunFam" id="3.30.160.60:FF:000325">
    <property type="entry name" value="ZFP90 zinc finger protein"/>
    <property type="match status" value="1"/>
</dbReference>
<dbReference type="GO" id="GO:0003677">
    <property type="term" value="F:DNA binding"/>
    <property type="evidence" value="ECO:0007669"/>
    <property type="project" value="UniProtKB-KW"/>
</dbReference>
<dbReference type="InterPro" id="IPR036236">
    <property type="entry name" value="Znf_C2H2_sf"/>
</dbReference>
<comment type="caution">
    <text evidence="12">The sequence shown here is derived from an EMBL/GenBank/DDBJ whole genome shotgun (WGS) entry which is preliminary data.</text>
</comment>
<keyword evidence="4 10" id="KW-0863">Zinc-finger</keyword>
<organism evidence="12 13">
    <name type="scientific">Cotesia congregata</name>
    <name type="common">Parasitoid wasp</name>
    <name type="synonym">Apanteles congregatus</name>
    <dbReference type="NCBI Taxonomy" id="51543"/>
    <lineage>
        <taxon>Eukaryota</taxon>
        <taxon>Metazoa</taxon>
        <taxon>Ecdysozoa</taxon>
        <taxon>Arthropoda</taxon>
        <taxon>Hexapoda</taxon>
        <taxon>Insecta</taxon>
        <taxon>Pterygota</taxon>
        <taxon>Neoptera</taxon>
        <taxon>Endopterygota</taxon>
        <taxon>Hymenoptera</taxon>
        <taxon>Apocrita</taxon>
        <taxon>Ichneumonoidea</taxon>
        <taxon>Braconidae</taxon>
        <taxon>Microgastrinae</taxon>
        <taxon>Cotesia</taxon>
    </lineage>
</organism>
<keyword evidence="9" id="KW-0539">Nucleus</keyword>
<dbReference type="Proteomes" id="UP000786811">
    <property type="component" value="Unassembled WGS sequence"/>
</dbReference>
<dbReference type="PROSITE" id="PS50157">
    <property type="entry name" value="ZINC_FINGER_C2H2_2"/>
    <property type="match status" value="15"/>
</dbReference>
<keyword evidence="3" id="KW-0677">Repeat</keyword>
<dbReference type="OrthoDB" id="6077919at2759"/>
<keyword evidence="5" id="KW-0862">Zinc</keyword>
<dbReference type="GO" id="GO:0008270">
    <property type="term" value="F:zinc ion binding"/>
    <property type="evidence" value="ECO:0007669"/>
    <property type="project" value="UniProtKB-KW"/>
</dbReference>
<dbReference type="AlphaFoldDB" id="A0A8J2HL68"/>
<feature type="domain" description="C2H2-type" evidence="11">
    <location>
        <begin position="430"/>
        <end position="457"/>
    </location>
</feature>
<dbReference type="SUPFAM" id="SSF57667">
    <property type="entry name" value="beta-beta-alpha zinc fingers"/>
    <property type="match status" value="10"/>
</dbReference>
<dbReference type="FunFam" id="3.30.160.60:FF:001228">
    <property type="entry name" value="Zinc finger protein 236"/>
    <property type="match status" value="1"/>
</dbReference>
<dbReference type="PANTHER" id="PTHR47772">
    <property type="entry name" value="ZINC FINGER PROTEIN 200"/>
    <property type="match status" value="1"/>
</dbReference>
<evidence type="ECO:0000256" key="5">
    <source>
        <dbReference type="ARBA" id="ARBA00022833"/>
    </source>
</evidence>
<evidence type="ECO:0000256" key="2">
    <source>
        <dbReference type="ARBA" id="ARBA00022723"/>
    </source>
</evidence>
<evidence type="ECO:0000256" key="1">
    <source>
        <dbReference type="ARBA" id="ARBA00004123"/>
    </source>
</evidence>